<dbReference type="AlphaFoldDB" id="A0A7V9WTG4"/>
<proteinExistence type="predicted"/>
<comment type="caution">
    <text evidence="1">The sequence shown here is derived from an EMBL/GenBank/DDBJ whole genome shotgun (WGS) entry which is preliminary data.</text>
</comment>
<evidence type="ECO:0000313" key="2">
    <source>
        <dbReference type="Proteomes" id="UP000524462"/>
    </source>
</evidence>
<name>A0A7V9WTG4_STRPO</name>
<dbReference type="InterPro" id="IPR008840">
    <property type="entry name" value="Sipho_Gp157"/>
</dbReference>
<organism evidence="1 2">
    <name type="scientific">Streptococcus porcinus</name>
    <dbReference type="NCBI Taxonomy" id="1340"/>
    <lineage>
        <taxon>Bacteria</taxon>
        <taxon>Bacillati</taxon>
        <taxon>Bacillota</taxon>
        <taxon>Bacilli</taxon>
        <taxon>Lactobacillales</taxon>
        <taxon>Streptococcaceae</taxon>
        <taxon>Streptococcus</taxon>
    </lineage>
</organism>
<dbReference type="EMBL" id="JACEGE010000024">
    <property type="protein sequence ID" value="MBA2796583.1"/>
    <property type="molecule type" value="Genomic_DNA"/>
</dbReference>
<gene>
    <name evidence="1" type="ORF">H1B29_08835</name>
</gene>
<dbReference type="Proteomes" id="UP000524462">
    <property type="component" value="Unassembled WGS sequence"/>
</dbReference>
<accession>A0A7V9WTG4</accession>
<reference evidence="1 2" key="1">
    <citation type="submission" date="2020-07" db="EMBL/GenBank/DDBJ databases">
        <title>Molecular and genomic characterization of Streptococcus porcinus isolated from diseased swine in Brazil.</title>
        <authorList>
            <person name="Moreno L.Z."/>
            <person name="Matajira C.E.C."/>
            <person name="Poor A.P."/>
            <person name="Dutra M.C."/>
            <person name="Moreno A.M."/>
        </authorList>
    </citation>
    <scope>NUCLEOTIDE SEQUENCE [LARGE SCALE GENOMIC DNA]</scope>
    <source>
        <strain evidence="1 2">SP0816-2</strain>
    </source>
</reference>
<evidence type="ECO:0000313" key="1">
    <source>
        <dbReference type="EMBL" id="MBA2796583.1"/>
    </source>
</evidence>
<dbReference type="Pfam" id="PF05565">
    <property type="entry name" value="Sipho_Gp157"/>
    <property type="match status" value="1"/>
</dbReference>
<dbReference type="RefSeq" id="WP_181460471.1">
    <property type="nucleotide sequence ID" value="NZ_JACEGE010000024.1"/>
</dbReference>
<sequence>MALLYELEGIYAQLESMELDDETFQDTLDSIDFQNDLEKTIEYFAKMKANADAKAIALKSEKERFNEKEKKEKAKSDKYKEIINDAMKMSNKKKIETELFTISKRNSKVVKIIDETKIPLEFMNEKITYTPMKKELKQAIESGQVVEGAELGYNESVVIK</sequence>
<protein>
    <submittedName>
        <fullName evidence="1">Siphovirus Gp157 family protein</fullName>
    </submittedName>
</protein>